<sequence>MKAHVCVPPLCAKRRVGHQGAPPGHAPPGPRTPGVVFRPGARTRGKGAPPRGCPFAFALPREPAGEGGGGCFRAAARSRLALAREPGKGGAAQAPPVRLPLCRMHRGGGAASARRPPRANPGEGRCSRLERAPRSRTARCGGRPVSPPRAPLICVSPLRANQGLGAAAPPLALRAWSPVRRGKEPCARLAPHRPTLRVLFVKRGGGGRGTYLARAAPRSCASPPLRANGSGGGRGLSRVRMPCSRVNEGGGGDTCRAPIARTGGRAPSPVCESTGAEAGAVFGSPVRRERGQGRKRGRTCPAPPLRASGGRGQRGGCVPPARPPFAGQPRRGCKGGLAPRGPALACRTGSGKGGQRMRGGAARRKGKGD</sequence>
<reference evidence="2" key="1">
    <citation type="submission" date="2022-01" db="EMBL/GenBank/DDBJ databases">
        <title>Comparative genomics reveals a dynamic genome evolution in the ectomycorrhizal milk-cap (Lactarius) mushrooms.</title>
        <authorList>
            <consortium name="DOE Joint Genome Institute"/>
            <person name="Lebreton A."/>
            <person name="Tang N."/>
            <person name="Kuo A."/>
            <person name="LaButti K."/>
            <person name="Drula E."/>
            <person name="Barry K."/>
            <person name="Clum A."/>
            <person name="Lipzen A."/>
            <person name="Mousain D."/>
            <person name="Ng V."/>
            <person name="Wang R."/>
            <person name="Wang X."/>
            <person name="Dai Y."/>
            <person name="Henrissat B."/>
            <person name="Grigoriev I.V."/>
            <person name="Guerin-Laguette A."/>
            <person name="Yu F."/>
            <person name="Martin F.M."/>
        </authorList>
    </citation>
    <scope>NUCLEOTIDE SEQUENCE</scope>
    <source>
        <strain evidence="2">QP</strain>
    </source>
</reference>
<comment type="caution">
    <text evidence="2">The sequence shown here is derived from an EMBL/GenBank/DDBJ whole genome shotgun (WGS) entry which is preliminary data.</text>
</comment>
<feature type="region of interest" description="Disordered" evidence="1">
    <location>
        <begin position="281"/>
        <end position="369"/>
    </location>
</feature>
<dbReference type="EMBL" id="JAKELL010000036">
    <property type="protein sequence ID" value="KAH8989582.1"/>
    <property type="molecule type" value="Genomic_DNA"/>
</dbReference>
<keyword evidence="3" id="KW-1185">Reference proteome</keyword>
<gene>
    <name evidence="2" type="ORF">EDB92DRAFT_1817099</name>
</gene>
<dbReference type="AlphaFoldDB" id="A0AAD4LG11"/>
<proteinExistence type="predicted"/>
<dbReference type="Proteomes" id="UP001201163">
    <property type="component" value="Unassembled WGS sequence"/>
</dbReference>
<name>A0AAD4LG11_9AGAM</name>
<evidence type="ECO:0000256" key="1">
    <source>
        <dbReference type="SAM" id="MobiDB-lite"/>
    </source>
</evidence>
<evidence type="ECO:0000313" key="3">
    <source>
        <dbReference type="Proteomes" id="UP001201163"/>
    </source>
</evidence>
<evidence type="ECO:0000313" key="2">
    <source>
        <dbReference type="EMBL" id="KAH8989582.1"/>
    </source>
</evidence>
<protein>
    <submittedName>
        <fullName evidence="2">Uncharacterized protein</fullName>
    </submittedName>
</protein>
<accession>A0AAD4LG11</accession>
<feature type="region of interest" description="Disordered" evidence="1">
    <location>
        <begin position="107"/>
        <end position="144"/>
    </location>
</feature>
<feature type="region of interest" description="Disordered" evidence="1">
    <location>
        <begin position="219"/>
        <end position="251"/>
    </location>
</feature>
<organism evidence="2 3">
    <name type="scientific">Lactarius akahatsu</name>
    <dbReference type="NCBI Taxonomy" id="416441"/>
    <lineage>
        <taxon>Eukaryota</taxon>
        <taxon>Fungi</taxon>
        <taxon>Dikarya</taxon>
        <taxon>Basidiomycota</taxon>
        <taxon>Agaricomycotina</taxon>
        <taxon>Agaricomycetes</taxon>
        <taxon>Russulales</taxon>
        <taxon>Russulaceae</taxon>
        <taxon>Lactarius</taxon>
    </lineage>
</organism>